<organism evidence="1 2">
    <name type="scientific">Rickenella mellea</name>
    <dbReference type="NCBI Taxonomy" id="50990"/>
    <lineage>
        <taxon>Eukaryota</taxon>
        <taxon>Fungi</taxon>
        <taxon>Dikarya</taxon>
        <taxon>Basidiomycota</taxon>
        <taxon>Agaricomycotina</taxon>
        <taxon>Agaricomycetes</taxon>
        <taxon>Hymenochaetales</taxon>
        <taxon>Rickenellaceae</taxon>
        <taxon>Rickenella</taxon>
    </lineage>
</organism>
<reference evidence="1 2" key="1">
    <citation type="submission" date="2018-06" db="EMBL/GenBank/DDBJ databases">
        <title>A transcriptomic atlas of mushroom development highlights an independent origin of complex multicellularity.</title>
        <authorList>
            <consortium name="DOE Joint Genome Institute"/>
            <person name="Krizsan K."/>
            <person name="Almasi E."/>
            <person name="Merenyi Z."/>
            <person name="Sahu N."/>
            <person name="Viragh M."/>
            <person name="Koszo T."/>
            <person name="Mondo S."/>
            <person name="Kiss B."/>
            <person name="Balint B."/>
            <person name="Kues U."/>
            <person name="Barry K."/>
            <person name="Hegedus J.C."/>
            <person name="Henrissat B."/>
            <person name="Johnson J."/>
            <person name="Lipzen A."/>
            <person name="Ohm R."/>
            <person name="Nagy I."/>
            <person name="Pangilinan J."/>
            <person name="Yan J."/>
            <person name="Xiong Y."/>
            <person name="Grigoriev I.V."/>
            <person name="Hibbett D.S."/>
            <person name="Nagy L.G."/>
        </authorList>
    </citation>
    <scope>NUCLEOTIDE SEQUENCE [LARGE SCALE GENOMIC DNA]</scope>
    <source>
        <strain evidence="1 2">SZMC22713</strain>
    </source>
</reference>
<gene>
    <name evidence="1" type="ORF">BD410DRAFT_803209</name>
</gene>
<dbReference type="EMBL" id="ML170173">
    <property type="protein sequence ID" value="TDL22794.1"/>
    <property type="molecule type" value="Genomic_DNA"/>
</dbReference>
<dbReference type="Proteomes" id="UP000294933">
    <property type="component" value="Unassembled WGS sequence"/>
</dbReference>
<evidence type="ECO:0000313" key="2">
    <source>
        <dbReference type="Proteomes" id="UP000294933"/>
    </source>
</evidence>
<evidence type="ECO:0000313" key="1">
    <source>
        <dbReference type="EMBL" id="TDL22794.1"/>
    </source>
</evidence>
<dbReference type="VEuPathDB" id="FungiDB:BD410DRAFT_803209"/>
<proteinExistence type="predicted"/>
<accession>A0A4Y7Q5E3</accession>
<protein>
    <submittedName>
        <fullName evidence="1">Uncharacterized protein</fullName>
    </submittedName>
</protein>
<name>A0A4Y7Q5E3_9AGAM</name>
<keyword evidence="2" id="KW-1185">Reference proteome</keyword>
<dbReference type="AlphaFoldDB" id="A0A4Y7Q5E3"/>
<sequence length="155" mass="18154">MTRIMYFEDQLLEMFPLLFPLSPASLNEDNPELSEPSEESEHLQDFEEAIDPWSVWNGMVVRRWTAIVVILLSIRELSARLGSADARLRRTATCFFMFRVRGFQRQRFRSFRAVAWTAIRHREASIYVRELFQTPFNTENTASTPTAHLELSQPI</sequence>